<keyword evidence="8" id="KW-1185">Reference proteome</keyword>
<dbReference type="GO" id="GO:0006357">
    <property type="term" value="P:regulation of transcription by RNA polymerase II"/>
    <property type="evidence" value="ECO:0007669"/>
    <property type="project" value="InterPro"/>
</dbReference>
<proteinExistence type="inferred from homology"/>
<dbReference type="GO" id="GO:0016592">
    <property type="term" value="C:mediator complex"/>
    <property type="evidence" value="ECO:0007669"/>
    <property type="project" value="InterPro"/>
</dbReference>
<dbReference type="GO" id="GO:0003712">
    <property type="term" value="F:transcription coregulator activity"/>
    <property type="evidence" value="ECO:0007669"/>
    <property type="project" value="InterPro"/>
</dbReference>
<dbReference type="InterPro" id="IPR019145">
    <property type="entry name" value="Mediator_Med10"/>
</dbReference>
<keyword evidence="4 6" id="KW-0804">Transcription</keyword>
<gene>
    <name evidence="6" type="primary">MED10</name>
    <name evidence="7" type="ORF">HaLaN_07882</name>
</gene>
<keyword evidence="5 6" id="KW-0539">Nucleus</keyword>
<dbReference type="EMBL" id="BLLF01000481">
    <property type="protein sequence ID" value="GFH12240.1"/>
    <property type="molecule type" value="Genomic_DNA"/>
</dbReference>
<comment type="subunit">
    <text evidence="6">Component of the Mediator complex.</text>
</comment>
<dbReference type="Proteomes" id="UP000485058">
    <property type="component" value="Unassembled WGS sequence"/>
</dbReference>
<evidence type="ECO:0000256" key="3">
    <source>
        <dbReference type="ARBA" id="ARBA00023015"/>
    </source>
</evidence>
<evidence type="ECO:0000256" key="4">
    <source>
        <dbReference type="ARBA" id="ARBA00023163"/>
    </source>
</evidence>
<dbReference type="Pfam" id="PF09748">
    <property type="entry name" value="Med10"/>
    <property type="match status" value="1"/>
</dbReference>
<evidence type="ECO:0000313" key="7">
    <source>
        <dbReference type="EMBL" id="GFH12240.1"/>
    </source>
</evidence>
<comment type="function">
    <text evidence="6">Component of the Mediator complex, a coactivator involved in the regulated transcription of nearly all RNA polymerase II-dependent genes. Mediator functions as a bridge to convey information from gene-specific regulatory proteins to the basal RNA polymerase II transcription machinery. Mediator is recruited to promoters by direct interactions with regulatory proteins and serves as a scaffold for the assembly of a functional preinitiation complex with RNA polymerase II and the general transcription factors.</text>
</comment>
<sequence>MAENKKKLLDGLKSVIWQVVPGRSQLQNYEKSLLGLVQLTPALAGVRVPVEMLQYVDQGGNPHQYTAEVFEACVRDNQLVKGKVVAVQSLYDALLAELTTQQPEVAAAYRALVDNKPPG</sequence>
<dbReference type="AlphaFoldDB" id="A0A699YQS3"/>
<accession>A0A699YQS3</accession>
<feature type="non-terminal residue" evidence="7">
    <location>
        <position position="1"/>
    </location>
</feature>
<comment type="caution">
    <text evidence="7">The sequence shown here is derived from an EMBL/GenBank/DDBJ whole genome shotgun (WGS) entry which is preliminary data.</text>
</comment>
<evidence type="ECO:0000256" key="5">
    <source>
        <dbReference type="ARBA" id="ARBA00023242"/>
    </source>
</evidence>
<keyword evidence="6" id="KW-0010">Activator</keyword>
<keyword evidence="3 6" id="KW-0805">Transcription regulation</keyword>
<evidence type="ECO:0000256" key="2">
    <source>
        <dbReference type="ARBA" id="ARBA00005389"/>
    </source>
</evidence>
<evidence type="ECO:0000313" key="8">
    <source>
        <dbReference type="Proteomes" id="UP000485058"/>
    </source>
</evidence>
<comment type="similarity">
    <text evidence="2 6">Belongs to the Mediator complex subunit 10 family.</text>
</comment>
<reference evidence="7 8" key="1">
    <citation type="submission" date="2020-02" db="EMBL/GenBank/DDBJ databases">
        <title>Draft genome sequence of Haematococcus lacustris strain NIES-144.</title>
        <authorList>
            <person name="Morimoto D."/>
            <person name="Nakagawa S."/>
            <person name="Yoshida T."/>
            <person name="Sawayama S."/>
        </authorList>
    </citation>
    <scope>NUCLEOTIDE SEQUENCE [LARGE SCALE GENOMIC DNA]</scope>
    <source>
        <strain evidence="7 8">NIES-144</strain>
    </source>
</reference>
<evidence type="ECO:0000256" key="1">
    <source>
        <dbReference type="ARBA" id="ARBA00004123"/>
    </source>
</evidence>
<name>A0A699YQS3_HAELA</name>
<organism evidence="7 8">
    <name type="scientific">Haematococcus lacustris</name>
    <name type="common">Green alga</name>
    <name type="synonym">Haematococcus pluvialis</name>
    <dbReference type="NCBI Taxonomy" id="44745"/>
    <lineage>
        <taxon>Eukaryota</taxon>
        <taxon>Viridiplantae</taxon>
        <taxon>Chlorophyta</taxon>
        <taxon>core chlorophytes</taxon>
        <taxon>Chlorophyceae</taxon>
        <taxon>CS clade</taxon>
        <taxon>Chlamydomonadales</taxon>
        <taxon>Haematococcaceae</taxon>
        <taxon>Haematococcus</taxon>
    </lineage>
</organism>
<evidence type="ECO:0000256" key="6">
    <source>
        <dbReference type="RuleBase" id="RU364146"/>
    </source>
</evidence>
<comment type="subcellular location">
    <subcellularLocation>
        <location evidence="1 6">Nucleus</location>
    </subcellularLocation>
</comment>
<protein>
    <recommendedName>
        <fullName evidence="6">Mediator of RNA polymerase II transcription subunit 10</fullName>
    </recommendedName>
    <alternativeName>
        <fullName evidence="6">Mediator complex subunit 10</fullName>
    </alternativeName>
</protein>